<accession>A0A2I9D5C2</accession>
<evidence type="ECO:0000313" key="4">
    <source>
        <dbReference type="Proteomes" id="UP000236569"/>
    </source>
</evidence>
<dbReference type="AlphaFoldDB" id="A0A2I9D5C2"/>
<gene>
    <name evidence="3" type="ORF">DAERI_060116</name>
</gene>
<evidence type="ECO:0000313" key="3">
    <source>
        <dbReference type="EMBL" id="GBF05856.1"/>
    </source>
</evidence>
<keyword evidence="1" id="KW-1188">Viral release from host cell</keyword>
<dbReference type="Proteomes" id="UP000236569">
    <property type="component" value="Unassembled WGS sequence"/>
</dbReference>
<name>A0A2I9D5C2_9DEIO</name>
<sequence>MTLNLPQPPETAQAKALKRKGILMPYQKRWVNDSSRFKIGMWSRQTGKSFASTLEYSIMSVRQKDKFIYMSSGERQARELRDKAKMHLTALRLAAQDIEEREDIWQSPDSGEEYKLLEISLPNGSQHLFIPANPDTARGFSGHVFLDEFDILLKNREIWTSLFPIITRFKRYRLRVMSTPKLQGQFRDLWDRAYDDVNGLALPGEWSAHKVNILDAVGEGLDVDPEQLRRSINNELAWEQEFMLKWVDEDTVFLPYQLIASCVQAGATVEFPGNLANLTGEVYIGVDIAWERHLFVVYVVERVAGRTWTRAIIRLKKPSVAEARGLVFGLIPLARRVCIDATGPGEQMGKEAREAFGSKVEAIKFNGAVKEDLAVTLKRAFEDRSVAIPDDEDLREALHAVRMQRTASNHMRYDAAATDKGHADEFWALALALHAQSVTPTGGIITL</sequence>
<evidence type="ECO:0000259" key="2">
    <source>
        <dbReference type="Pfam" id="PF17289"/>
    </source>
</evidence>
<dbReference type="Pfam" id="PF03237">
    <property type="entry name" value="Terminase_6N"/>
    <property type="match status" value="1"/>
</dbReference>
<comment type="caution">
    <text evidence="3">The sequence shown here is derived from an EMBL/GenBank/DDBJ whole genome shotgun (WGS) entry which is preliminary data.</text>
</comment>
<proteinExistence type="predicted"/>
<dbReference type="RefSeq" id="WP_103129271.1">
    <property type="nucleotide sequence ID" value="NZ_BFAG01000006.1"/>
</dbReference>
<dbReference type="Gene3D" id="3.30.420.240">
    <property type="match status" value="1"/>
</dbReference>
<dbReference type="InterPro" id="IPR027417">
    <property type="entry name" value="P-loop_NTPase"/>
</dbReference>
<reference evidence="4" key="1">
    <citation type="submission" date="2018-01" db="EMBL/GenBank/DDBJ databases">
        <title>Draft Genome Sequence of the Radioresistant Bacterium Deinococcus aerius TR0125, Isolated from the Higher Atmosphere above Japan.</title>
        <authorList>
            <person name="Satoh K."/>
            <person name="Arai H."/>
            <person name="Sanzen T."/>
            <person name="Kawaguchi Y."/>
            <person name="Hayashi H."/>
            <person name="Yokobori S."/>
            <person name="Yamagishi A."/>
            <person name="Oono Y."/>
            <person name="Narumi I."/>
        </authorList>
    </citation>
    <scope>NUCLEOTIDE SEQUENCE [LARGE SCALE GENOMIC DNA]</scope>
    <source>
        <strain evidence="4">TR0125</strain>
    </source>
</reference>
<dbReference type="Pfam" id="PF17289">
    <property type="entry name" value="Terminase_6C"/>
    <property type="match status" value="1"/>
</dbReference>
<dbReference type="EMBL" id="BFAG01000006">
    <property type="protein sequence ID" value="GBF05856.1"/>
    <property type="molecule type" value="Genomic_DNA"/>
</dbReference>
<dbReference type="OrthoDB" id="9768556at2"/>
<evidence type="ECO:0000256" key="1">
    <source>
        <dbReference type="ARBA" id="ARBA00022612"/>
    </source>
</evidence>
<dbReference type="Gene3D" id="3.40.50.300">
    <property type="entry name" value="P-loop containing nucleotide triphosphate hydrolases"/>
    <property type="match status" value="1"/>
</dbReference>
<dbReference type="InterPro" id="IPR035421">
    <property type="entry name" value="Terminase_6C"/>
</dbReference>
<organism evidence="3 4">
    <name type="scientific">Deinococcus aerius</name>
    <dbReference type="NCBI Taxonomy" id="200253"/>
    <lineage>
        <taxon>Bacteria</taxon>
        <taxon>Thermotogati</taxon>
        <taxon>Deinococcota</taxon>
        <taxon>Deinococci</taxon>
        <taxon>Deinococcales</taxon>
        <taxon>Deinococcaceae</taxon>
        <taxon>Deinococcus</taxon>
    </lineage>
</organism>
<feature type="domain" description="Terminase large subunit gp17-like C-terminal" evidence="2">
    <location>
        <begin position="284"/>
        <end position="435"/>
    </location>
</feature>
<protein>
    <recommendedName>
        <fullName evidence="2">Terminase large subunit gp17-like C-terminal domain-containing protein</fullName>
    </recommendedName>
</protein>
<keyword evidence="4" id="KW-1185">Reference proteome</keyword>